<protein>
    <submittedName>
        <fullName evidence="2">Uncharacterized protein</fullName>
    </submittedName>
</protein>
<proteinExistence type="predicted"/>
<feature type="compositionally biased region" description="Pro residues" evidence="1">
    <location>
        <begin position="290"/>
        <end position="299"/>
    </location>
</feature>
<gene>
    <name evidence="2" type="ORF">Tco_0923226</name>
</gene>
<organism evidence="2 3">
    <name type="scientific">Tanacetum coccineum</name>
    <dbReference type="NCBI Taxonomy" id="301880"/>
    <lineage>
        <taxon>Eukaryota</taxon>
        <taxon>Viridiplantae</taxon>
        <taxon>Streptophyta</taxon>
        <taxon>Embryophyta</taxon>
        <taxon>Tracheophyta</taxon>
        <taxon>Spermatophyta</taxon>
        <taxon>Magnoliopsida</taxon>
        <taxon>eudicotyledons</taxon>
        <taxon>Gunneridae</taxon>
        <taxon>Pentapetalae</taxon>
        <taxon>asterids</taxon>
        <taxon>campanulids</taxon>
        <taxon>Asterales</taxon>
        <taxon>Asteraceae</taxon>
        <taxon>Asteroideae</taxon>
        <taxon>Anthemideae</taxon>
        <taxon>Anthemidinae</taxon>
        <taxon>Tanacetum</taxon>
    </lineage>
</organism>
<feature type="region of interest" description="Disordered" evidence="1">
    <location>
        <begin position="275"/>
        <end position="307"/>
    </location>
</feature>
<evidence type="ECO:0000313" key="3">
    <source>
        <dbReference type="Proteomes" id="UP001151760"/>
    </source>
</evidence>
<dbReference type="Proteomes" id="UP001151760">
    <property type="component" value="Unassembled WGS sequence"/>
</dbReference>
<name>A0ABQ5D385_9ASTR</name>
<feature type="compositionally biased region" description="Low complexity" evidence="1">
    <location>
        <begin position="275"/>
        <end position="289"/>
    </location>
</feature>
<dbReference type="EMBL" id="BQNB010014822">
    <property type="protein sequence ID" value="GJT32807.1"/>
    <property type="molecule type" value="Genomic_DNA"/>
</dbReference>
<reference evidence="2" key="2">
    <citation type="submission" date="2022-01" db="EMBL/GenBank/DDBJ databases">
        <authorList>
            <person name="Yamashiro T."/>
            <person name="Shiraishi A."/>
            <person name="Satake H."/>
            <person name="Nakayama K."/>
        </authorList>
    </citation>
    <scope>NUCLEOTIDE SEQUENCE</scope>
</reference>
<evidence type="ECO:0000256" key="1">
    <source>
        <dbReference type="SAM" id="MobiDB-lite"/>
    </source>
</evidence>
<evidence type="ECO:0000313" key="2">
    <source>
        <dbReference type="EMBL" id="GJT32807.1"/>
    </source>
</evidence>
<comment type="caution">
    <text evidence="2">The sequence shown here is derived from an EMBL/GenBank/DDBJ whole genome shotgun (WGS) entry which is preliminary data.</text>
</comment>
<accession>A0ABQ5D385</accession>
<keyword evidence="3" id="KW-1185">Reference proteome</keyword>
<reference evidence="2" key="1">
    <citation type="journal article" date="2022" name="Int. J. Mol. Sci.">
        <title>Draft Genome of Tanacetum Coccineum: Genomic Comparison of Closely Related Tanacetum-Family Plants.</title>
        <authorList>
            <person name="Yamashiro T."/>
            <person name="Shiraishi A."/>
            <person name="Nakayama K."/>
            <person name="Satake H."/>
        </authorList>
    </citation>
    <scope>NUCLEOTIDE SEQUENCE</scope>
</reference>
<sequence>MDESNLTMEEYIKIEAEKARRREQTFNWETATYGKVRYQANIDYFKDFEIDFPEIVSEDVATPEPEASSKPAVSPLDDKQIDFRISFDESDDEDYVVSYDNNLFSYKIISVNNLKTDSENDIDKVNIPSNDVVVEQLGNDMAPLLPRDQRHPWLRYEGLQYTVADITDFEGRLGKIYDRRIHRVLIAFSIAGRSQPPNKVTSIDLFYLRIMDVRLLTEMILQGYTVIVRDLPVIDMDKLVRLRICDRLVDTWAWVAPGPERQQAAAAGAPEVVEGPPAIDEGVQAIPEPVQAPQPPPAAAPAVRTMP</sequence>